<comment type="similarity">
    <text evidence="2">Belongs to the SAP30 family.</text>
</comment>
<dbReference type="GO" id="GO:0000118">
    <property type="term" value="C:histone deacetylase complex"/>
    <property type="evidence" value="ECO:0007669"/>
    <property type="project" value="TreeGrafter"/>
</dbReference>
<evidence type="ECO:0000256" key="5">
    <source>
        <dbReference type="ARBA" id="ARBA00023163"/>
    </source>
</evidence>
<protein>
    <recommendedName>
        <fullName evidence="8">Histone deacetylase complex subunit SAP30 Sin3 binding domain-containing protein</fullName>
    </recommendedName>
</protein>
<comment type="subcellular location">
    <subcellularLocation>
        <location evidence="1">Nucleus</location>
    </subcellularLocation>
</comment>
<reference evidence="9" key="1">
    <citation type="submission" date="2021-01" db="EMBL/GenBank/DDBJ databases">
        <authorList>
            <person name="Corre E."/>
            <person name="Pelletier E."/>
            <person name="Niang G."/>
            <person name="Scheremetjew M."/>
            <person name="Finn R."/>
            <person name="Kale V."/>
            <person name="Holt S."/>
            <person name="Cochrane G."/>
            <person name="Meng A."/>
            <person name="Brown T."/>
            <person name="Cohen L."/>
        </authorList>
    </citation>
    <scope>NUCLEOTIDE SEQUENCE</scope>
    <source>
        <strain evidence="9">SL-175</strain>
    </source>
</reference>
<dbReference type="InterPro" id="IPR025718">
    <property type="entry name" value="SAP30_Sin3-bd"/>
</dbReference>
<organism evidence="9">
    <name type="scientific">Mantoniella antarctica</name>
    <dbReference type="NCBI Taxonomy" id="81844"/>
    <lineage>
        <taxon>Eukaryota</taxon>
        <taxon>Viridiplantae</taxon>
        <taxon>Chlorophyta</taxon>
        <taxon>Mamiellophyceae</taxon>
        <taxon>Mamiellales</taxon>
        <taxon>Mamiellaceae</taxon>
        <taxon>Mantoniella</taxon>
    </lineage>
</organism>
<evidence type="ECO:0000313" key="9">
    <source>
        <dbReference type="EMBL" id="CAD8719360.1"/>
    </source>
</evidence>
<evidence type="ECO:0000259" key="8">
    <source>
        <dbReference type="Pfam" id="PF13867"/>
    </source>
</evidence>
<sequence>MAATWKEAGIKDDEDEEGLPLLKKHTLVQVTGNNRTKGALVGLSGVVKKAVGLGGWHWLRLSTGQECRLQRNALTVVAHPKGDEVDSEDDEHGGRRVHVLHAAPHSNGGGGGGGGERSNAVRPDGGSASRLDGGSASRVAGERLGAGWGGGAQGGSGGSGGSAGSGGGKPMVKRPTRAPTAHRDGHGGGTGAITVTGKRSERGRNGGAGGAAGTMVNFNKLRVETLHKYRKHYKLDVSGDSTKQKLVTSIANHFIKEKVDESKVLMAFMAALAGGGSAGGSGDVPAGN</sequence>
<dbReference type="PANTHER" id="PTHR13286">
    <property type="entry name" value="SAP30"/>
    <property type="match status" value="1"/>
</dbReference>
<dbReference type="InterPro" id="IPR024145">
    <property type="entry name" value="His_deAcase_SAP30/SAP30L"/>
</dbReference>
<evidence type="ECO:0000256" key="2">
    <source>
        <dbReference type="ARBA" id="ARBA00006283"/>
    </source>
</evidence>
<dbReference type="Gene3D" id="6.10.160.20">
    <property type="match status" value="1"/>
</dbReference>
<keyword evidence="4" id="KW-0805">Transcription regulation</keyword>
<dbReference type="InterPro" id="IPR038291">
    <property type="entry name" value="SAP30_C_sf"/>
</dbReference>
<feature type="domain" description="Histone deacetylase complex subunit SAP30 Sin3 binding" evidence="8">
    <location>
        <begin position="221"/>
        <end position="271"/>
    </location>
</feature>
<feature type="compositionally biased region" description="Gly residues" evidence="7">
    <location>
        <begin position="107"/>
        <end position="116"/>
    </location>
</feature>
<gene>
    <name evidence="9" type="ORF">MANT1106_LOCUS18773</name>
</gene>
<dbReference type="AlphaFoldDB" id="A0A7S0SXS8"/>
<feature type="region of interest" description="Disordered" evidence="7">
    <location>
        <begin position="101"/>
        <end position="213"/>
    </location>
</feature>
<dbReference type="GO" id="GO:0003712">
    <property type="term" value="F:transcription coregulator activity"/>
    <property type="evidence" value="ECO:0007669"/>
    <property type="project" value="TreeGrafter"/>
</dbReference>
<proteinExistence type="inferred from homology"/>
<evidence type="ECO:0000256" key="4">
    <source>
        <dbReference type="ARBA" id="ARBA00023015"/>
    </source>
</evidence>
<name>A0A7S0SXS8_9CHLO</name>
<keyword evidence="3" id="KW-0678">Repressor</keyword>
<dbReference type="EMBL" id="HBFC01031614">
    <property type="protein sequence ID" value="CAD8719360.1"/>
    <property type="molecule type" value="Transcribed_RNA"/>
</dbReference>
<accession>A0A7S0SXS8</accession>
<evidence type="ECO:0000256" key="7">
    <source>
        <dbReference type="SAM" id="MobiDB-lite"/>
    </source>
</evidence>
<dbReference type="GO" id="GO:0006355">
    <property type="term" value="P:regulation of DNA-templated transcription"/>
    <property type="evidence" value="ECO:0007669"/>
    <property type="project" value="TreeGrafter"/>
</dbReference>
<keyword evidence="6" id="KW-0539">Nucleus</keyword>
<dbReference type="Pfam" id="PF13867">
    <property type="entry name" value="SAP30_Sin3_bdg"/>
    <property type="match status" value="1"/>
</dbReference>
<evidence type="ECO:0000256" key="1">
    <source>
        <dbReference type="ARBA" id="ARBA00004123"/>
    </source>
</evidence>
<dbReference type="PANTHER" id="PTHR13286:SF6">
    <property type="entry name" value="HISTONE DEACETYLASE COMPLEX SUBUNIT SAP30L-RELATED"/>
    <property type="match status" value="1"/>
</dbReference>
<evidence type="ECO:0000256" key="6">
    <source>
        <dbReference type="ARBA" id="ARBA00023242"/>
    </source>
</evidence>
<feature type="compositionally biased region" description="Gly residues" evidence="7">
    <location>
        <begin position="144"/>
        <end position="169"/>
    </location>
</feature>
<keyword evidence="5" id="KW-0804">Transcription</keyword>
<evidence type="ECO:0000256" key="3">
    <source>
        <dbReference type="ARBA" id="ARBA00022491"/>
    </source>
</evidence>